<dbReference type="SUPFAM" id="SSF53098">
    <property type="entry name" value="Ribonuclease H-like"/>
    <property type="match status" value="1"/>
</dbReference>
<evidence type="ECO:0008006" key="4">
    <source>
        <dbReference type="Google" id="ProtNLM"/>
    </source>
</evidence>
<name>A0A8S1HXS0_9PELO</name>
<dbReference type="InterPro" id="IPR012337">
    <property type="entry name" value="RNaseH-like_sf"/>
</dbReference>
<feature type="region of interest" description="Disordered" evidence="1">
    <location>
        <begin position="371"/>
        <end position="429"/>
    </location>
</feature>
<evidence type="ECO:0000313" key="2">
    <source>
        <dbReference type="EMBL" id="CAD6200294.1"/>
    </source>
</evidence>
<comment type="caution">
    <text evidence="2">The sequence shown here is derived from an EMBL/GenBank/DDBJ whole genome shotgun (WGS) entry which is preliminary data.</text>
</comment>
<accession>A0A8S1HXS0</accession>
<sequence length="1319" mass="148296">MGQCVTGAPVPEAESSLCKPYISELNTLLPLQAFENKVVFFEVSYRGECSASDRLGFRNYRVLVVDTWHKSFRTPYVLFYGSFHLSKLRDIENVQHKEENRQFYDEVEPEFLVRSSSESPPPPEVGVANYKNGLVGGGSNRLFNGPLKSSIMPNALSRYLVPSGISSSGSVQPPPTKATPAESHPVIFILYDSNTDNQRKAWKTMEQNITYYRSEHRVPKQVEELRKIKPKDITFALEEAVDVIILDRDGVGRGEDGFVRAVRTHVPSRVTVRRVTVGAESLQPILSGGVDTGLVDFAFVVGKSLSRCPVVGGGVQLIVGQESPGQQNVCGLTTDVIAETTVIAKTRTESTFTMEDVQDEEVIDVQAEPLLDVPDHEGGGDSSSDVVQVVSPHGAATSSDDERRLREDTDGSDLPKRRLEESQKDEEGDIYVVPKRPRVELDHRSVDGNPLEESLQKEINQILSQKMADTTKKLHQIYRLLADSLPSMKADLETAVKNQGYKTTLEAEEIIRHGFEKRFAAAFERNFEADKKSILDAGLLPKLQLETILRGRAYVYFRPLLRVVAGSNTKELHVDCAVCSKYGTTNIKFKIAYPVEDAQKLLKDMKKHLDTTTHKDAVASYLAEREDYVQQRVEDSGLKKDGTLLDSSLRATDKMIALAFYSVKLVHSSLSFDYFVSAAEKMLGKPIGHHHRDRRTKCWKLFELSYSVPSSTSRNTDPFRPTVALILDSTTTKYGDQILLILAKYVDLHGLAHIRPLTLQEVKESETGEHVLAMVTDWFQKNGITNVLANQVSSVTTDGALNMQGKIKGFTTLLGTWVRGQRTVNRDRAQPLGIQHCLAHKLELAIADAYKKSSEGLRMREFTTKFINRLRSFFGTTAVKRRRVLDNSVMLRRAHLFKLKGIISVRWATSELVAVKSLIELYDEVLITLHTIAKNPNEFDQPARAKAVSMLATMKDGKFFAYLVFSIDMLGAVSILSKQLQSEAMPLSYSVQAVDDTKSALRKLEQPAFVTEATLGLLQRIGVQCVGSDRKKRQLITDKSCLLTLFQGWANRKDLMHPDPYWIAFKRKEKGEIVAQSKTDAEWDISNYLFAPGGVDPQGFTELRDQLLPTIDAAVKLANNEMEKNKRKRGHATKEDAEHLEDLTLYKNFQDVKFPHITNDVRKEIVENYIEHIDERFVGDEVTSSLIAFTPDEVFKISNDPNYNPAVPSKHRKILYSYMVPQVDANDAESALRLLSTQLGLMPTPLKEEFSLVRRHPSLLLAFFYRHKKFLNFPKILSRVFVFVLSFSASSAPAERGFSIINHLMDPPQKPYNRQQLGD</sequence>
<dbReference type="EMBL" id="CAJGYM010000301">
    <property type="protein sequence ID" value="CAD6200294.1"/>
    <property type="molecule type" value="Genomic_DNA"/>
</dbReference>
<dbReference type="Proteomes" id="UP000835052">
    <property type="component" value="Unassembled WGS sequence"/>
</dbReference>
<feature type="compositionally biased region" description="Low complexity" evidence="1">
    <location>
        <begin position="382"/>
        <end position="391"/>
    </location>
</feature>
<dbReference type="OrthoDB" id="5871134at2759"/>
<gene>
    <name evidence="2" type="ORF">CAUJ_LOCUS16191</name>
</gene>
<dbReference type="PANTHER" id="PTHR46880:SF5">
    <property type="entry name" value="DUF4371 DOMAIN-CONTAINING PROTEIN"/>
    <property type="match status" value="1"/>
</dbReference>
<reference evidence="2" key="1">
    <citation type="submission" date="2020-10" db="EMBL/GenBank/DDBJ databases">
        <authorList>
            <person name="Kikuchi T."/>
        </authorList>
    </citation>
    <scope>NUCLEOTIDE SEQUENCE</scope>
    <source>
        <strain evidence="2">NKZ352</strain>
    </source>
</reference>
<evidence type="ECO:0000256" key="1">
    <source>
        <dbReference type="SAM" id="MobiDB-lite"/>
    </source>
</evidence>
<evidence type="ECO:0000313" key="3">
    <source>
        <dbReference type="Proteomes" id="UP000835052"/>
    </source>
</evidence>
<proteinExistence type="predicted"/>
<feature type="compositionally biased region" description="Basic and acidic residues" evidence="1">
    <location>
        <begin position="400"/>
        <end position="422"/>
    </location>
</feature>
<organism evidence="2 3">
    <name type="scientific">Caenorhabditis auriculariae</name>
    <dbReference type="NCBI Taxonomy" id="2777116"/>
    <lineage>
        <taxon>Eukaryota</taxon>
        <taxon>Metazoa</taxon>
        <taxon>Ecdysozoa</taxon>
        <taxon>Nematoda</taxon>
        <taxon>Chromadorea</taxon>
        <taxon>Rhabditida</taxon>
        <taxon>Rhabditina</taxon>
        <taxon>Rhabditomorpha</taxon>
        <taxon>Rhabditoidea</taxon>
        <taxon>Rhabditidae</taxon>
        <taxon>Peloderinae</taxon>
        <taxon>Caenorhabditis</taxon>
    </lineage>
</organism>
<protein>
    <recommendedName>
        <fullName evidence="4">HAT C-terminal dimerisation domain-containing protein</fullName>
    </recommendedName>
</protein>
<keyword evidence="3" id="KW-1185">Reference proteome</keyword>
<dbReference type="PANTHER" id="PTHR46880">
    <property type="entry name" value="RAS-ASSOCIATING DOMAIN-CONTAINING PROTEIN"/>
    <property type="match status" value="1"/>
</dbReference>